<evidence type="ECO:0000313" key="1">
    <source>
        <dbReference type="EMBL" id="MDR6218697.1"/>
    </source>
</evidence>
<evidence type="ECO:0000313" key="2">
    <source>
        <dbReference type="Proteomes" id="UP001185331"/>
    </source>
</evidence>
<comment type="caution">
    <text evidence="1">The sequence shown here is derived from an EMBL/GenBank/DDBJ whole genome shotgun (WGS) entry which is preliminary data.</text>
</comment>
<accession>A0AAE3XBZ1</accession>
<organism evidence="1 2">
    <name type="scientific">Deinococcus soli</name>
    <name type="common">ex Cha et al. 2016</name>
    <dbReference type="NCBI Taxonomy" id="1309411"/>
    <lineage>
        <taxon>Bacteria</taxon>
        <taxon>Thermotogati</taxon>
        <taxon>Deinococcota</taxon>
        <taxon>Deinococci</taxon>
        <taxon>Deinococcales</taxon>
        <taxon>Deinococcaceae</taxon>
        <taxon>Deinococcus</taxon>
    </lineage>
</organism>
<sequence>MELNLAPFAPRPDVLRLTPPADQLDLFGPDELEALLRVTAHVADQLGLPDVSLTYDGRNLDVTHDGRALVTLSARLNPVGEVVVTGAFPRQEHLLVAVTPARTGTQQQALLIRRNARPFSLGRVDGHTGAFTDDTALLKVRAVGEHLRRVLLEASSARAA</sequence>
<reference evidence="1" key="1">
    <citation type="submission" date="2023-07" db="EMBL/GenBank/DDBJ databases">
        <title>Sorghum-associated microbial communities from plants grown in Nebraska, USA.</title>
        <authorList>
            <person name="Schachtman D."/>
        </authorList>
    </citation>
    <scope>NUCLEOTIDE SEQUENCE</scope>
    <source>
        <strain evidence="1">BE330</strain>
    </source>
</reference>
<dbReference type="RefSeq" id="WP_309853208.1">
    <property type="nucleotide sequence ID" value="NZ_JAVDQJ010000004.1"/>
</dbReference>
<protein>
    <submittedName>
        <fullName evidence="1">Uncharacterized protein</fullName>
    </submittedName>
</protein>
<proteinExistence type="predicted"/>
<dbReference type="Proteomes" id="UP001185331">
    <property type="component" value="Unassembled WGS sequence"/>
</dbReference>
<dbReference type="EMBL" id="JAVDQK010000005">
    <property type="protein sequence ID" value="MDR6218697.1"/>
    <property type="molecule type" value="Genomic_DNA"/>
</dbReference>
<gene>
    <name evidence="1" type="ORF">J2Y00_002294</name>
</gene>
<name>A0AAE3XBZ1_9DEIO</name>
<dbReference type="AlphaFoldDB" id="A0AAE3XBZ1"/>